<dbReference type="NCBIfam" id="TIGR00129">
    <property type="entry name" value="fdhD_narQ"/>
    <property type="match status" value="1"/>
</dbReference>
<dbReference type="InterPro" id="IPR016193">
    <property type="entry name" value="Cytidine_deaminase-like"/>
</dbReference>
<gene>
    <name evidence="3" type="ORF">J2Z79_002741</name>
</gene>
<dbReference type="PIRSF" id="PIRSF015626">
    <property type="entry name" value="FdhD"/>
    <property type="match status" value="1"/>
</dbReference>
<evidence type="ECO:0000256" key="2">
    <source>
        <dbReference type="ARBA" id="ARBA00023150"/>
    </source>
</evidence>
<keyword evidence="2" id="KW-0501">Molybdenum cofactor biosynthesis</keyword>
<evidence type="ECO:0000313" key="3">
    <source>
        <dbReference type="EMBL" id="MBP2019314.1"/>
    </source>
</evidence>
<dbReference type="Gene3D" id="3.10.20.10">
    <property type="match status" value="1"/>
</dbReference>
<dbReference type="Pfam" id="PF02634">
    <property type="entry name" value="FdhD-NarQ"/>
    <property type="match status" value="1"/>
</dbReference>
<dbReference type="InterPro" id="IPR003786">
    <property type="entry name" value="FdhD"/>
</dbReference>
<sequence length="248" mass="26831">MPDQEHQPPMPVERPATLYINDQEVVTLQTTPSHLDDWAIGFLFGEGIIRDLGEVARLSVDEDRGMIWADLPGLENLPDAGTRKRYLTAGCGKGVTFSSLKDALLLRKVDHPLAVRVDDLLAWVKEMQQNTPLYAATGGVHAAGLKNVATGELIVREDIGRHNALDKAIGAALRAGWDFTQVAALSSGRISYEAATKLGRAQIAVGATLTAATDQAVRLATHLGMDLMGYARSPKHLVIYTRSGRILT</sequence>
<proteinExistence type="predicted"/>
<name>A0ABS4JUW6_9FIRM</name>
<dbReference type="EMBL" id="JAGGLG010000026">
    <property type="protein sequence ID" value="MBP2019314.1"/>
    <property type="molecule type" value="Genomic_DNA"/>
</dbReference>
<dbReference type="SUPFAM" id="SSF53927">
    <property type="entry name" value="Cytidine deaminase-like"/>
    <property type="match status" value="1"/>
</dbReference>
<protein>
    <submittedName>
        <fullName evidence="3">FdhD protein</fullName>
    </submittedName>
</protein>
<dbReference type="RefSeq" id="WP_209467429.1">
    <property type="nucleotide sequence ID" value="NZ_JAGGLG010000026.1"/>
</dbReference>
<comment type="caution">
    <text evidence="3">The sequence shown here is derived from an EMBL/GenBank/DDBJ whole genome shotgun (WGS) entry which is preliminary data.</text>
</comment>
<evidence type="ECO:0000256" key="1">
    <source>
        <dbReference type="ARBA" id="ARBA00022490"/>
    </source>
</evidence>
<reference evidence="3 4" key="1">
    <citation type="submission" date="2021-03" db="EMBL/GenBank/DDBJ databases">
        <title>Genomic Encyclopedia of Type Strains, Phase IV (KMG-IV): sequencing the most valuable type-strain genomes for metagenomic binning, comparative biology and taxonomic classification.</title>
        <authorList>
            <person name="Goeker M."/>
        </authorList>
    </citation>
    <scope>NUCLEOTIDE SEQUENCE [LARGE SCALE GENOMIC DNA]</scope>
    <source>
        <strain evidence="3 4">DSM 27138</strain>
    </source>
</reference>
<keyword evidence="4" id="KW-1185">Reference proteome</keyword>
<keyword evidence="1" id="KW-0963">Cytoplasm</keyword>
<dbReference type="PANTHER" id="PTHR30592">
    <property type="entry name" value="FORMATE DEHYDROGENASE"/>
    <property type="match status" value="1"/>
</dbReference>
<organism evidence="3 4">
    <name type="scientific">Symbiobacterium terraclitae</name>
    <dbReference type="NCBI Taxonomy" id="557451"/>
    <lineage>
        <taxon>Bacteria</taxon>
        <taxon>Bacillati</taxon>
        <taxon>Bacillota</taxon>
        <taxon>Clostridia</taxon>
        <taxon>Eubacteriales</taxon>
        <taxon>Symbiobacteriaceae</taxon>
        <taxon>Symbiobacterium</taxon>
    </lineage>
</organism>
<dbReference type="Gene3D" id="3.40.140.10">
    <property type="entry name" value="Cytidine Deaminase, domain 2"/>
    <property type="match status" value="1"/>
</dbReference>
<dbReference type="Proteomes" id="UP001519289">
    <property type="component" value="Unassembled WGS sequence"/>
</dbReference>
<dbReference type="PANTHER" id="PTHR30592:SF1">
    <property type="entry name" value="SULFUR CARRIER PROTEIN FDHD"/>
    <property type="match status" value="1"/>
</dbReference>
<evidence type="ECO:0000313" key="4">
    <source>
        <dbReference type="Proteomes" id="UP001519289"/>
    </source>
</evidence>
<accession>A0ABS4JUW6</accession>